<reference evidence="1 2" key="1">
    <citation type="submission" date="2021-01" db="EMBL/GenBank/DDBJ databases">
        <title>Genomic Encyclopedia of Type Strains, Phase IV (KMG-IV): sequencing the most valuable type-strain genomes for metagenomic binning, comparative biology and taxonomic classification.</title>
        <authorList>
            <person name="Goeker M."/>
        </authorList>
    </citation>
    <scope>NUCLEOTIDE SEQUENCE [LARGE SCALE GENOMIC DNA]</scope>
    <source>
        <strain evidence="1 2">DSM 28236</strain>
    </source>
</reference>
<name>A0ABS2Q3B7_9BACL</name>
<dbReference type="EMBL" id="JAFBER010000030">
    <property type="protein sequence ID" value="MBM7646798.1"/>
    <property type="molecule type" value="Genomic_DNA"/>
</dbReference>
<dbReference type="SUPFAM" id="SSF55144">
    <property type="entry name" value="LigT-like"/>
    <property type="match status" value="1"/>
</dbReference>
<comment type="caution">
    <text evidence="1">The sequence shown here is derived from an EMBL/GenBank/DDBJ whole genome shotgun (WGS) entry which is preliminary data.</text>
</comment>
<organism evidence="1 2">
    <name type="scientific">Scopulibacillus daqui</name>
    <dbReference type="NCBI Taxonomy" id="1469162"/>
    <lineage>
        <taxon>Bacteria</taxon>
        <taxon>Bacillati</taxon>
        <taxon>Bacillota</taxon>
        <taxon>Bacilli</taxon>
        <taxon>Bacillales</taxon>
        <taxon>Sporolactobacillaceae</taxon>
        <taxon>Scopulibacillus</taxon>
    </lineage>
</organism>
<keyword evidence="2" id="KW-1185">Reference proteome</keyword>
<dbReference type="GO" id="GO:0016874">
    <property type="term" value="F:ligase activity"/>
    <property type="evidence" value="ECO:0007669"/>
    <property type="project" value="UniProtKB-KW"/>
</dbReference>
<dbReference type="Gene3D" id="3.90.1140.10">
    <property type="entry name" value="Cyclic phosphodiesterase"/>
    <property type="match status" value="1"/>
</dbReference>
<dbReference type="Pfam" id="PF13563">
    <property type="entry name" value="2_5_RNA_ligase2"/>
    <property type="match status" value="1"/>
</dbReference>
<proteinExistence type="predicted"/>
<sequence length="101" mass="11567">MNLPAEITVAGSSGVGILECDQDPTELFSTLKEFASKTTPIKAFFGEVMQFPYTNIFFFSLQNKKPFRELHEEITKSKIHFSENQFPYKPHCTHIRPNSPI</sequence>
<accession>A0ABS2Q3B7</accession>
<evidence type="ECO:0000313" key="1">
    <source>
        <dbReference type="EMBL" id="MBM7646798.1"/>
    </source>
</evidence>
<keyword evidence="1" id="KW-0436">Ligase</keyword>
<dbReference type="InterPro" id="IPR009097">
    <property type="entry name" value="Cyclic_Pdiesterase"/>
</dbReference>
<protein>
    <submittedName>
        <fullName evidence="1">2'-5' RNA ligase</fullName>
    </submittedName>
</protein>
<evidence type="ECO:0000313" key="2">
    <source>
        <dbReference type="Proteomes" id="UP000808914"/>
    </source>
</evidence>
<dbReference type="Proteomes" id="UP000808914">
    <property type="component" value="Unassembled WGS sequence"/>
</dbReference>
<dbReference type="RefSeq" id="WP_380896988.1">
    <property type="nucleotide sequence ID" value="NZ_JBHLTV010000009.1"/>
</dbReference>
<gene>
    <name evidence="1" type="ORF">JOD45_003032</name>
</gene>